<dbReference type="AlphaFoldDB" id="A0A2S4M9R3"/>
<dbReference type="Proteomes" id="UP000237381">
    <property type="component" value="Unassembled WGS sequence"/>
</dbReference>
<dbReference type="RefSeq" id="WP_103704760.1">
    <property type="nucleotide sequence ID" value="NZ_PQGA01000006.1"/>
</dbReference>
<protein>
    <submittedName>
        <fullName evidence="6">MutS-like protein</fullName>
    </submittedName>
</protein>
<evidence type="ECO:0000256" key="4">
    <source>
        <dbReference type="SAM" id="MobiDB-lite"/>
    </source>
</evidence>
<name>A0A2S4M9R3_9BURK</name>
<dbReference type="Pfam" id="PF00488">
    <property type="entry name" value="MutS_V"/>
    <property type="match status" value="1"/>
</dbReference>
<dbReference type="PANTHER" id="PTHR11361:SF34">
    <property type="entry name" value="DNA MISMATCH REPAIR PROTEIN MSH1, MITOCHONDRIAL"/>
    <property type="match status" value="1"/>
</dbReference>
<dbReference type="InterPro" id="IPR000432">
    <property type="entry name" value="DNA_mismatch_repair_MutS_C"/>
</dbReference>
<dbReference type="EMBL" id="PQGA01000006">
    <property type="protein sequence ID" value="POR51503.1"/>
    <property type="molecule type" value="Genomic_DNA"/>
</dbReference>
<gene>
    <name evidence="6" type="ORF">B0G62_10636</name>
</gene>
<dbReference type="SUPFAM" id="SSF52540">
    <property type="entry name" value="P-loop containing nucleoside triphosphate hydrolases"/>
    <property type="match status" value="1"/>
</dbReference>
<keyword evidence="7" id="KW-1185">Reference proteome</keyword>
<dbReference type="InterPro" id="IPR027417">
    <property type="entry name" value="P-loop_NTPase"/>
</dbReference>
<dbReference type="OrthoDB" id="9808166at2"/>
<evidence type="ECO:0000313" key="7">
    <source>
        <dbReference type="Proteomes" id="UP000237381"/>
    </source>
</evidence>
<dbReference type="GO" id="GO:0005524">
    <property type="term" value="F:ATP binding"/>
    <property type="evidence" value="ECO:0007669"/>
    <property type="project" value="UniProtKB-KW"/>
</dbReference>
<evidence type="ECO:0000256" key="1">
    <source>
        <dbReference type="ARBA" id="ARBA00022741"/>
    </source>
</evidence>
<dbReference type="GO" id="GO:0030983">
    <property type="term" value="F:mismatched DNA binding"/>
    <property type="evidence" value="ECO:0007669"/>
    <property type="project" value="InterPro"/>
</dbReference>
<dbReference type="InterPro" id="IPR045076">
    <property type="entry name" value="MutS"/>
</dbReference>
<keyword evidence="1" id="KW-0547">Nucleotide-binding</keyword>
<evidence type="ECO:0000256" key="2">
    <source>
        <dbReference type="ARBA" id="ARBA00022840"/>
    </source>
</evidence>
<evidence type="ECO:0000313" key="6">
    <source>
        <dbReference type="EMBL" id="POR51503.1"/>
    </source>
</evidence>
<dbReference type="GO" id="GO:0140664">
    <property type="term" value="F:ATP-dependent DNA damage sensor activity"/>
    <property type="evidence" value="ECO:0007669"/>
    <property type="project" value="InterPro"/>
</dbReference>
<keyword evidence="2" id="KW-0067">ATP-binding</keyword>
<feature type="region of interest" description="Disordered" evidence="4">
    <location>
        <begin position="501"/>
        <end position="522"/>
    </location>
</feature>
<organism evidence="6 7">
    <name type="scientific">Paraburkholderia eburnea</name>
    <dbReference type="NCBI Taxonomy" id="1189126"/>
    <lineage>
        <taxon>Bacteria</taxon>
        <taxon>Pseudomonadati</taxon>
        <taxon>Pseudomonadota</taxon>
        <taxon>Betaproteobacteria</taxon>
        <taxon>Burkholderiales</taxon>
        <taxon>Burkholderiaceae</taxon>
        <taxon>Paraburkholderia</taxon>
    </lineage>
</organism>
<keyword evidence="3" id="KW-0238">DNA-binding</keyword>
<accession>A0A2S4M9R3</accession>
<dbReference type="GO" id="GO:0005829">
    <property type="term" value="C:cytosol"/>
    <property type="evidence" value="ECO:0007669"/>
    <property type="project" value="TreeGrafter"/>
</dbReference>
<dbReference type="Gene3D" id="3.40.50.300">
    <property type="entry name" value="P-loop containing nucleotide triphosphate hydrolases"/>
    <property type="match status" value="1"/>
</dbReference>
<evidence type="ECO:0000256" key="3">
    <source>
        <dbReference type="ARBA" id="ARBA00023125"/>
    </source>
</evidence>
<dbReference type="PANTHER" id="PTHR11361">
    <property type="entry name" value="DNA MISMATCH REPAIR PROTEIN MUTS FAMILY MEMBER"/>
    <property type="match status" value="1"/>
</dbReference>
<comment type="caution">
    <text evidence="6">The sequence shown here is derived from an EMBL/GenBank/DDBJ whole genome shotgun (WGS) entry which is preliminary data.</text>
</comment>
<dbReference type="GO" id="GO:0006298">
    <property type="term" value="P:mismatch repair"/>
    <property type="evidence" value="ECO:0007669"/>
    <property type="project" value="InterPro"/>
</dbReference>
<sequence length="522" mass="58795">MKAYLLHDASDFPWRRDEFWNEQALNQDLDLNALYRAMSAGDEYLYDTVKKVVPLSLSDVDDILYRQAVLKDCIEHEAVVRQLYQIAVEALEVERKTFYWALTASPASVLHGARDLVQALLGVLGKLRQVADENLGQFESAGFRRFYGMVREELTDDYFVTITRCLKALKFNDGVLISARLGRGNKGEHYILRKPHEKDPNFFRRLFAKGPPSRTFHIPDRDENGARAIGELEARGINRVANALAQSADHIKSFFFMLRAELGFYLGCLNLRNELLRRGMPVCFPAPHPSGERKLRYRQLYDISLALRTDQEPVANDADANGKDLLVVTGANQGGKSTFLRGVGIAQMLLQAGMFVGANEFEANLATAIFTHYKREEDASMHSGKFDEELKRMSEVVDHMAANGLFLSNESFASTNEREGSEIGGQIVDALLDHHVKIVLVTHLFTLASGLRDATSSQSMFLRAERRDDGVRTFRLIEAEPLQTSFGQDLYRQIFGDEKNGEEQTVSEKGGLSKIDESQALR</sequence>
<evidence type="ECO:0000259" key="5">
    <source>
        <dbReference type="SMART" id="SM00534"/>
    </source>
</evidence>
<reference evidence="6 7" key="1">
    <citation type="submission" date="2018-01" db="EMBL/GenBank/DDBJ databases">
        <title>Genomic Encyclopedia of Type Strains, Phase III (KMG-III): the genomes of soil and plant-associated and newly described type strains.</title>
        <authorList>
            <person name="Whitman W."/>
        </authorList>
    </citation>
    <scope>NUCLEOTIDE SEQUENCE [LARGE SCALE GENOMIC DNA]</scope>
    <source>
        <strain evidence="6 7">JCM 18070</strain>
    </source>
</reference>
<proteinExistence type="predicted"/>
<feature type="domain" description="DNA mismatch repair proteins mutS family" evidence="5">
    <location>
        <begin position="323"/>
        <end position="496"/>
    </location>
</feature>
<dbReference type="SMART" id="SM00534">
    <property type="entry name" value="MUTSac"/>
    <property type="match status" value="1"/>
</dbReference>